<evidence type="ECO:0000313" key="2">
    <source>
        <dbReference type="Proteomes" id="UP001500340"/>
    </source>
</evidence>
<organism evidence="1 2">
    <name type="scientific">Paenibacillus motobuensis</name>
    <dbReference type="NCBI Taxonomy" id="295324"/>
    <lineage>
        <taxon>Bacteria</taxon>
        <taxon>Bacillati</taxon>
        <taxon>Bacillota</taxon>
        <taxon>Bacilli</taxon>
        <taxon>Bacillales</taxon>
        <taxon>Paenibacillaceae</taxon>
        <taxon>Paenibacillus</taxon>
    </lineage>
</organism>
<evidence type="ECO:0000313" key="1">
    <source>
        <dbReference type="EMBL" id="GAA0384819.1"/>
    </source>
</evidence>
<protein>
    <submittedName>
        <fullName evidence="1">Uncharacterized protein</fullName>
    </submittedName>
</protein>
<gene>
    <name evidence="1" type="ORF">GCM10008933_14970</name>
</gene>
<name>A0ABN0Y6C4_9BACL</name>
<dbReference type="EMBL" id="BAAACX010000007">
    <property type="protein sequence ID" value="GAA0384819.1"/>
    <property type="molecule type" value="Genomic_DNA"/>
</dbReference>
<reference evidence="1 2" key="1">
    <citation type="journal article" date="2019" name="Int. J. Syst. Evol. Microbiol.">
        <title>The Global Catalogue of Microorganisms (GCM) 10K type strain sequencing project: providing services to taxonomists for standard genome sequencing and annotation.</title>
        <authorList>
            <consortium name="The Broad Institute Genomics Platform"/>
            <consortium name="The Broad Institute Genome Sequencing Center for Infectious Disease"/>
            <person name="Wu L."/>
            <person name="Ma J."/>
        </authorList>
    </citation>
    <scope>NUCLEOTIDE SEQUENCE [LARGE SCALE GENOMIC DNA]</scope>
    <source>
        <strain evidence="1 2">JCM 12774</strain>
    </source>
</reference>
<dbReference type="RefSeq" id="WP_343859421.1">
    <property type="nucleotide sequence ID" value="NZ_BAAACX010000007.1"/>
</dbReference>
<comment type="caution">
    <text evidence="1">The sequence shown here is derived from an EMBL/GenBank/DDBJ whole genome shotgun (WGS) entry which is preliminary data.</text>
</comment>
<keyword evidence="2" id="KW-1185">Reference proteome</keyword>
<sequence>MKPFKVEAVNVKTKEKVKVLIENAGTPQERLVWEYDSIGGPNNGANVDWGMVWPP</sequence>
<dbReference type="Proteomes" id="UP001500340">
    <property type="component" value="Unassembled WGS sequence"/>
</dbReference>
<accession>A0ABN0Y6C4</accession>
<proteinExistence type="predicted"/>